<dbReference type="InterPro" id="IPR036736">
    <property type="entry name" value="ACP-like_sf"/>
</dbReference>
<keyword evidence="7" id="KW-1185">Reference proteome</keyword>
<dbReference type="FunCoup" id="A0A066V8S2">
    <property type="interactions" value="82"/>
</dbReference>
<dbReference type="Pfam" id="PF00501">
    <property type="entry name" value="AMP-binding"/>
    <property type="match status" value="1"/>
</dbReference>
<dbReference type="PIRSF" id="PIRSF001617">
    <property type="entry name" value="Alpha-AR"/>
    <property type="match status" value="1"/>
</dbReference>
<evidence type="ECO:0000259" key="5">
    <source>
        <dbReference type="PROSITE" id="PS50075"/>
    </source>
</evidence>
<dbReference type="SUPFAM" id="SSF47336">
    <property type="entry name" value="ACP-like"/>
    <property type="match status" value="1"/>
</dbReference>
<dbReference type="Gene3D" id="3.40.50.720">
    <property type="entry name" value="NAD(P)-binding Rossmann-like Domain"/>
    <property type="match status" value="1"/>
</dbReference>
<comment type="similarity">
    <text evidence="3">Belongs to the NRP synthetase family.</text>
</comment>
<dbReference type="InterPro" id="IPR000873">
    <property type="entry name" value="AMP-dep_synth/lig_dom"/>
</dbReference>
<dbReference type="InterPro" id="IPR013120">
    <property type="entry name" value="FAR_NAD-bd"/>
</dbReference>
<dbReference type="GeneID" id="25265297"/>
<dbReference type="Gene3D" id="3.30.300.30">
    <property type="match status" value="1"/>
</dbReference>
<reference evidence="6 7" key="1">
    <citation type="submission" date="2014-05" db="EMBL/GenBank/DDBJ databases">
        <title>Draft genome sequence of a rare smut relative, Tilletiaria anomala UBC 951.</title>
        <authorList>
            <consortium name="DOE Joint Genome Institute"/>
            <person name="Toome M."/>
            <person name="Kuo A."/>
            <person name="Henrissat B."/>
            <person name="Lipzen A."/>
            <person name="Tritt A."/>
            <person name="Yoshinaga Y."/>
            <person name="Zane M."/>
            <person name="Barry K."/>
            <person name="Grigoriev I.V."/>
            <person name="Spatafora J.W."/>
            <person name="Aimea M.C."/>
        </authorList>
    </citation>
    <scope>NUCLEOTIDE SEQUENCE [LARGE SCALE GENOMIC DNA]</scope>
    <source>
        <strain evidence="6 7">UBC 951</strain>
    </source>
</reference>
<accession>A0A066V8S2</accession>
<dbReference type="PANTHER" id="PTHR44845:SF6">
    <property type="entry name" value="BETA-ALANINE-ACTIVATING ENZYME"/>
    <property type="match status" value="1"/>
</dbReference>
<feature type="domain" description="Carrier" evidence="5">
    <location>
        <begin position="569"/>
        <end position="647"/>
    </location>
</feature>
<dbReference type="PROSITE" id="PS50075">
    <property type="entry name" value="CARRIER"/>
    <property type="match status" value="1"/>
</dbReference>
<dbReference type="SUPFAM" id="SSF51735">
    <property type="entry name" value="NAD(P)-binding Rossmann-fold domains"/>
    <property type="match status" value="1"/>
</dbReference>
<dbReference type="SUPFAM" id="SSF56801">
    <property type="entry name" value="Acetyl-CoA synthetase-like"/>
    <property type="match status" value="1"/>
</dbReference>
<dbReference type="Gene3D" id="3.40.50.12780">
    <property type="entry name" value="N-terminal domain of ligase-like"/>
    <property type="match status" value="1"/>
</dbReference>
<dbReference type="RefSeq" id="XP_013240619.1">
    <property type="nucleotide sequence ID" value="XM_013385165.1"/>
</dbReference>
<evidence type="ECO:0000256" key="4">
    <source>
        <dbReference type="SAM" id="Coils"/>
    </source>
</evidence>
<sequence length="1156" mass="124989">MPIIDKSKDLDALFREQVRVTPDAIALEDRTSSYTYAALDAKVGTLAARFRTRNVGPCSSSGKRADSLVGVLLSKSADYVITCLAAHRAGGAFLVLELAYPPSLLAEVIQDAKPAVVVTSPSHSHLMKDIHDVPIITLGERQTDELQPATTNDGVATAVVGACASSAQYIAACEDENNLSKLAFVSYSSGTTGKPKGIANPHQAAVYSYDARFSISDVKPGDRVACNVYFIWEILRPLLRGATVFAVPDDSSYDPIALVDLLSERNVTETLMTPTLLAAVLARHAKLGSKLPKLRTLWLNGEVVTTDLARRALKALPNVRVLNCYSASETHEIACGDINEMLQRLDPDAAYCPVGPPVDATHTYVLDEEGKCVEPGTSGELFVGGDFLARGYLNRPETTANAFLEDRFDPGEGNRMYRTGDLARIIPETGLLEITGRVGGMIKIRGYTIIPGKVENAIVDSLRVSNCAILANGDGLERQLVAYVVREDAKCGDETRQDFNIDENGHSPVARHALGQHLAHYMLPTLWIELDHLPTNQVSGKVDLKNLPAPATAIAAANAARQRGKADAVVNSRSIAKMWAVSLNITPEAILEAGPNVSFFDLGGHSLSLASLATRISKSMGGFAVPLAKLAGAPTLEGHVQAVLDARDGHIAAVQADLPAILAEDSHLADGLAPSSARCSMCRIEDADTILLTGVTGFLGGNLLHDILKNTSARVICPIRFDTPYRTDRSAAMARLRSNLLDMGLWHESVLDRVDVVPSNLSRHRLGLLPEVYDELASTVQVVVHCAAQVNLVYPYAALRDPNVKGTLEIIRFACQSNATLQYVSTNGVLPPSQVGWPEDAMTSIEDVPKLLLDGYCQTKWVAEHLVLQAGRRGLPAHIYRVGTLSGHSQTGSANTYDLLTALIVESLHLGAAPELEGWHAEMTPVDFVSKAIIALSNHEEPGRSIYHVGDPHPIDCRLLFDRFEALGYPTERMSWDAWVALWHEKRGNAKGGNHGFTVDILRTGMPSKDTLFEITALRDDATRVALGDLRRPAVDVDLLRTYSRHWYARGWLHRQPLRAPTKADNVNGVKANGVKANGVKENGVKANGVKANGVKANGVKASGVKANGINGTFDAALIESNHDMAAQRSKDTRILELEQEVQRLKKELQDIKASR</sequence>
<protein>
    <submittedName>
        <fullName evidence="6">Acetyl-CoA synthetase-like protein</fullName>
    </submittedName>
</protein>
<dbReference type="PANTHER" id="PTHR44845">
    <property type="entry name" value="CARRIER DOMAIN-CONTAINING PROTEIN"/>
    <property type="match status" value="1"/>
</dbReference>
<dbReference type="PROSITE" id="PS00455">
    <property type="entry name" value="AMP_BINDING"/>
    <property type="match status" value="1"/>
</dbReference>
<dbReference type="HOGENOM" id="CLU_000022_2_17_1"/>
<dbReference type="STRING" id="1037660.A0A066V8S2"/>
<evidence type="ECO:0000313" key="7">
    <source>
        <dbReference type="Proteomes" id="UP000027361"/>
    </source>
</evidence>
<gene>
    <name evidence="6" type="ORF">K437DRAFT_259513</name>
</gene>
<dbReference type="InParanoid" id="A0A066V8S2"/>
<dbReference type="Pfam" id="PF00550">
    <property type="entry name" value="PP-binding"/>
    <property type="match status" value="1"/>
</dbReference>
<evidence type="ECO:0000313" key="6">
    <source>
        <dbReference type="EMBL" id="KDN38147.1"/>
    </source>
</evidence>
<name>A0A066V8S2_TILAU</name>
<comment type="caution">
    <text evidence="6">The sequence shown here is derived from an EMBL/GenBank/DDBJ whole genome shotgun (WGS) entry which is preliminary data.</text>
</comment>
<dbReference type="InterPro" id="IPR045851">
    <property type="entry name" value="AMP-bd_C_sf"/>
</dbReference>
<evidence type="ECO:0000256" key="1">
    <source>
        <dbReference type="ARBA" id="ARBA00022450"/>
    </source>
</evidence>
<dbReference type="InterPro" id="IPR009081">
    <property type="entry name" value="PP-bd_ACP"/>
</dbReference>
<dbReference type="Gene3D" id="1.10.1200.10">
    <property type="entry name" value="ACP-like"/>
    <property type="match status" value="1"/>
</dbReference>
<evidence type="ECO:0000256" key="2">
    <source>
        <dbReference type="ARBA" id="ARBA00022553"/>
    </source>
</evidence>
<dbReference type="CDD" id="cd05930">
    <property type="entry name" value="A_NRPS"/>
    <property type="match status" value="1"/>
</dbReference>
<dbReference type="NCBIfam" id="TIGR01746">
    <property type="entry name" value="Thioester-redct"/>
    <property type="match status" value="1"/>
</dbReference>
<evidence type="ECO:0000256" key="3">
    <source>
        <dbReference type="ARBA" id="ARBA00029454"/>
    </source>
</evidence>
<keyword evidence="2" id="KW-0597">Phosphoprotein</keyword>
<dbReference type="Pfam" id="PF07993">
    <property type="entry name" value="NAD_binding_4"/>
    <property type="match status" value="1"/>
</dbReference>
<dbReference type="InterPro" id="IPR020845">
    <property type="entry name" value="AMP-binding_CS"/>
</dbReference>
<keyword evidence="4" id="KW-0175">Coiled coil</keyword>
<proteinExistence type="inferred from homology"/>
<feature type="coiled-coil region" evidence="4">
    <location>
        <begin position="1128"/>
        <end position="1155"/>
    </location>
</feature>
<dbReference type="Proteomes" id="UP000027361">
    <property type="component" value="Unassembled WGS sequence"/>
</dbReference>
<dbReference type="AlphaFoldDB" id="A0A066V8S2"/>
<organism evidence="6 7">
    <name type="scientific">Tilletiaria anomala (strain ATCC 24038 / CBS 436.72 / UBC 951)</name>
    <dbReference type="NCBI Taxonomy" id="1037660"/>
    <lineage>
        <taxon>Eukaryota</taxon>
        <taxon>Fungi</taxon>
        <taxon>Dikarya</taxon>
        <taxon>Basidiomycota</taxon>
        <taxon>Ustilaginomycotina</taxon>
        <taxon>Exobasidiomycetes</taxon>
        <taxon>Georgefischeriales</taxon>
        <taxon>Tilletiariaceae</taxon>
        <taxon>Tilletiaria</taxon>
    </lineage>
</organism>
<dbReference type="OrthoDB" id="408177at2759"/>
<keyword evidence="1" id="KW-0596">Phosphopantetheine</keyword>
<dbReference type="InterPro" id="IPR042099">
    <property type="entry name" value="ANL_N_sf"/>
</dbReference>
<dbReference type="CDD" id="cd05235">
    <property type="entry name" value="SDR_e1"/>
    <property type="match status" value="1"/>
</dbReference>
<dbReference type="InterPro" id="IPR010080">
    <property type="entry name" value="Thioester_reductase-like_dom"/>
</dbReference>
<dbReference type="InterPro" id="IPR036291">
    <property type="entry name" value="NAD(P)-bd_dom_sf"/>
</dbReference>
<dbReference type="EMBL" id="JMSN01000123">
    <property type="protein sequence ID" value="KDN38147.1"/>
    <property type="molecule type" value="Genomic_DNA"/>
</dbReference>